<keyword evidence="2 4" id="KW-0863">Zinc-finger</keyword>
<feature type="compositionally biased region" description="Basic and acidic residues" evidence="5">
    <location>
        <begin position="438"/>
        <end position="502"/>
    </location>
</feature>
<sequence>MHCHARQVDSFMVETVPEKKIYGNNKGLDLAKMSDAEQQPMAEPLLQGISSPDSESKDANIFKENSSGLSESIDNPSIDQDKDYDQIASPDQETQDNEYDQIASPDQDPEENDEGQIASPDPQGNDEGQIASPDPQENDDQIASPDPQENDNQIASPDKEPEESEDGQIASPAKEPPGKGFENELDFEDEAYSAAGKTKSSRAKEKEKSSDTEEEGSCTSEKKSKNKEEEPKDDGECSDGGEEELEEGELNDDNGREDSSKANSTAKQTCRFYSRGQCFFGQNCRFAHVNVASGNYYSMFAPSTPTTRVPYSDYFDPSHGIMSQRSGPLPLRPDFVAPLPVCSPSIPAEESAWERGLQTAKELVRKANKRKIEDADFSEKSLNLSLIVNEKNVPEYIDSDSSYKKKRRDVPYPKYDDQHEVYDEYDTRNHYRPGFENYDARYHREHRRGDHGRDRMERDPHDKYRPKSPRSKDKYRDDRMQEVQPRSRDYSRDANDYFDPWRRSKSPKGAARRSRSRSGSYSSVSSYSWSDRSFSSNTYSRSSRSSSRSPRSRQKRKPSPTITNPPFASDKPDPLPPNTFTTIKKKPEGRGGISSSRSRTPSISRSRSFSRSISMSSVSSASSRDSLSSIGSPSRRQNAASILRKDENPPIPVGKSNDPPKVPGSVPAAIPLSTSYLSFPLEKEDITIKSPIINDYERDPLEEQFLAPENDPFPSLQHLLPTIDRKEPMKTAPHKQQIKLTLLNKNPPTKTAILPKKELDINRKSGDDPSRSAGPYFSGKGPHSPPPIPVAARPPPVLVPKKSASSRRDELLKQLKAVEDAIARKRAKFG</sequence>
<feature type="compositionally biased region" description="Low complexity" evidence="5">
    <location>
        <begin position="593"/>
        <end position="636"/>
    </location>
</feature>
<feature type="compositionally biased region" description="Basic and acidic residues" evidence="5">
    <location>
        <begin position="409"/>
        <end position="429"/>
    </location>
</feature>
<evidence type="ECO:0000256" key="3">
    <source>
        <dbReference type="ARBA" id="ARBA00022833"/>
    </source>
</evidence>
<dbReference type="InterPro" id="IPR000571">
    <property type="entry name" value="Znf_CCCH"/>
</dbReference>
<comment type="caution">
    <text evidence="7">The sequence shown here is derived from an EMBL/GenBank/DDBJ whole genome shotgun (WGS) entry which is preliminary data.</text>
</comment>
<feature type="compositionally biased region" description="Basic and acidic residues" evidence="5">
    <location>
        <begin position="220"/>
        <end position="230"/>
    </location>
</feature>
<dbReference type="PROSITE" id="PS50103">
    <property type="entry name" value="ZF_C3H1"/>
    <property type="match status" value="1"/>
</dbReference>
<feature type="compositionally biased region" description="Pro residues" evidence="5">
    <location>
        <begin position="783"/>
        <end position="798"/>
    </location>
</feature>
<accession>A0AAV6V1F7</accession>
<protein>
    <recommendedName>
        <fullName evidence="6">C3H1-type domain-containing protein</fullName>
    </recommendedName>
</protein>
<dbReference type="InterPro" id="IPR052647">
    <property type="entry name" value="Zinc_finger_CCCH-type"/>
</dbReference>
<dbReference type="InterPro" id="IPR036855">
    <property type="entry name" value="Znf_CCCH_sf"/>
</dbReference>
<evidence type="ECO:0000259" key="6">
    <source>
        <dbReference type="PROSITE" id="PS50103"/>
    </source>
</evidence>
<keyword evidence="8" id="KW-1185">Reference proteome</keyword>
<evidence type="ECO:0000256" key="4">
    <source>
        <dbReference type="PROSITE-ProRule" id="PRU00723"/>
    </source>
</evidence>
<proteinExistence type="predicted"/>
<feature type="compositionally biased region" description="Basic and acidic residues" evidence="5">
    <location>
        <begin position="755"/>
        <end position="770"/>
    </location>
</feature>
<feature type="compositionally biased region" description="Polar residues" evidence="5">
    <location>
        <begin position="63"/>
        <end position="78"/>
    </location>
</feature>
<feature type="region of interest" description="Disordered" evidence="5">
    <location>
        <begin position="746"/>
        <end position="809"/>
    </location>
</feature>
<dbReference type="EMBL" id="JAFNEN010000207">
    <property type="protein sequence ID" value="KAG8189708.1"/>
    <property type="molecule type" value="Genomic_DNA"/>
</dbReference>
<feature type="compositionally biased region" description="Acidic residues" evidence="5">
    <location>
        <begin position="231"/>
        <end position="252"/>
    </location>
</feature>
<feature type="compositionally biased region" description="Low complexity" evidence="5">
    <location>
        <begin position="517"/>
        <end position="549"/>
    </location>
</feature>
<evidence type="ECO:0000313" key="7">
    <source>
        <dbReference type="EMBL" id="KAG8189708.1"/>
    </source>
</evidence>
<keyword evidence="1 4" id="KW-0479">Metal-binding</keyword>
<dbReference type="AlphaFoldDB" id="A0AAV6V1F7"/>
<evidence type="ECO:0000256" key="1">
    <source>
        <dbReference type="ARBA" id="ARBA00022723"/>
    </source>
</evidence>
<evidence type="ECO:0000256" key="2">
    <source>
        <dbReference type="ARBA" id="ARBA00022771"/>
    </source>
</evidence>
<dbReference type="Proteomes" id="UP000827092">
    <property type="component" value="Unassembled WGS sequence"/>
</dbReference>
<dbReference type="PANTHER" id="PTHR46582">
    <property type="entry name" value="ZINC FINGER CCCH DOMAIN-CONTAINING PROTEIN 18"/>
    <property type="match status" value="1"/>
</dbReference>
<dbReference type="SUPFAM" id="SSF90229">
    <property type="entry name" value="CCCH zinc finger"/>
    <property type="match status" value="1"/>
</dbReference>
<gene>
    <name evidence="7" type="ORF">JTE90_022520</name>
</gene>
<reference evidence="7 8" key="1">
    <citation type="journal article" date="2022" name="Nat. Ecol. Evol.">
        <title>A masculinizing supergene underlies an exaggerated male reproductive morph in a spider.</title>
        <authorList>
            <person name="Hendrickx F."/>
            <person name="De Corte Z."/>
            <person name="Sonet G."/>
            <person name="Van Belleghem S.M."/>
            <person name="Kostlbacher S."/>
            <person name="Vangestel C."/>
        </authorList>
    </citation>
    <scope>NUCLEOTIDE SEQUENCE [LARGE SCALE GENOMIC DNA]</scope>
    <source>
        <strain evidence="7">W744_W776</strain>
    </source>
</reference>
<feature type="zinc finger region" description="C3H1-type" evidence="4">
    <location>
        <begin position="264"/>
        <end position="291"/>
    </location>
</feature>
<keyword evidence="3 4" id="KW-0862">Zinc</keyword>
<feature type="compositionally biased region" description="Basic residues" evidence="5">
    <location>
        <begin position="503"/>
        <end position="516"/>
    </location>
</feature>
<feature type="domain" description="C3H1-type" evidence="6">
    <location>
        <begin position="264"/>
        <end position="291"/>
    </location>
</feature>
<evidence type="ECO:0000313" key="8">
    <source>
        <dbReference type="Proteomes" id="UP000827092"/>
    </source>
</evidence>
<dbReference type="PANTHER" id="PTHR46582:SF1">
    <property type="entry name" value="ZINC FINGER CCCH DOMAIN-CONTAINING PROTEIN 18"/>
    <property type="match status" value="1"/>
</dbReference>
<feature type="compositionally biased region" description="Basic and acidic residues" evidence="5">
    <location>
        <begin position="202"/>
        <end position="211"/>
    </location>
</feature>
<feature type="region of interest" description="Disordered" evidence="5">
    <location>
        <begin position="31"/>
        <end position="265"/>
    </location>
</feature>
<feature type="region of interest" description="Disordered" evidence="5">
    <location>
        <begin position="399"/>
        <end position="669"/>
    </location>
</feature>
<dbReference type="Gene3D" id="4.10.1000.10">
    <property type="entry name" value="Zinc finger, CCCH-type"/>
    <property type="match status" value="1"/>
</dbReference>
<dbReference type="GO" id="GO:0008270">
    <property type="term" value="F:zinc ion binding"/>
    <property type="evidence" value="ECO:0007669"/>
    <property type="project" value="UniProtKB-KW"/>
</dbReference>
<dbReference type="GO" id="GO:0003723">
    <property type="term" value="F:RNA binding"/>
    <property type="evidence" value="ECO:0007669"/>
    <property type="project" value="TreeGrafter"/>
</dbReference>
<name>A0AAV6V1F7_9ARAC</name>
<evidence type="ECO:0000256" key="5">
    <source>
        <dbReference type="SAM" id="MobiDB-lite"/>
    </source>
</evidence>
<dbReference type="GO" id="GO:0071011">
    <property type="term" value="C:precatalytic spliceosome"/>
    <property type="evidence" value="ECO:0007669"/>
    <property type="project" value="TreeGrafter"/>
</dbReference>
<organism evidence="7 8">
    <name type="scientific">Oedothorax gibbosus</name>
    <dbReference type="NCBI Taxonomy" id="931172"/>
    <lineage>
        <taxon>Eukaryota</taxon>
        <taxon>Metazoa</taxon>
        <taxon>Ecdysozoa</taxon>
        <taxon>Arthropoda</taxon>
        <taxon>Chelicerata</taxon>
        <taxon>Arachnida</taxon>
        <taxon>Araneae</taxon>
        <taxon>Araneomorphae</taxon>
        <taxon>Entelegynae</taxon>
        <taxon>Araneoidea</taxon>
        <taxon>Linyphiidae</taxon>
        <taxon>Erigoninae</taxon>
        <taxon>Oedothorax</taxon>
    </lineage>
</organism>